<proteinExistence type="predicted"/>
<comment type="caution">
    <text evidence="1">The sequence shown here is derived from an EMBL/GenBank/DDBJ whole genome shotgun (WGS) entry which is preliminary data.</text>
</comment>
<dbReference type="AlphaFoldDB" id="A0A0F9WA91"/>
<sequence>MGTGLTELADIRNMVTSFAVRMEQRMVEKMNTGKRGWNSHVPNFDLLIGRMMEAIDQGKWVDAANYAAILDYRSRHNLRDYPPTPGEQFFCPECGEELPHGNAVCENCTDQEGVDAEQTGSRED</sequence>
<reference evidence="1" key="1">
    <citation type="journal article" date="2015" name="Nature">
        <title>Complex archaea that bridge the gap between prokaryotes and eukaryotes.</title>
        <authorList>
            <person name="Spang A."/>
            <person name="Saw J.H."/>
            <person name="Jorgensen S.L."/>
            <person name="Zaremba-Niedzwiedzka K."/>
            <person name="Martijn J."/>
            <person name="Lind A.E."/>
            <person name="van Eijk R."/>
            <person name="Schleper C."/>
            <person name="Guy L."/>
            <person name="Ettema T.J."/>
        </authorList>
    </citation>
    <scope>NUCLEOTIDE SEQUENCE</scope>
</reference>
<gene>
    <name evidence="1" type="ORF">LCGC14_0384170</name>
</gene>
<name>A0A0F9WA91_9ZZZZ</name>
<organism evidence="1">
    <name type="scientific">marine sediment metagenome</name>
    <dbReference type="NCBI Taxonomy" id="412755"/>
    <lineage>
        <taxon>unclassified sequences</taxon>
        <taxon>metagenomes</taxon>
        <taxon>ecological metagenomes</taxon>
    </lineage>
</organism>
<evidence type="ECO:0008006" key="2">
    <source>
        <dbReference type="Google" id="ProtNLM"/>
    </source>
</evidence>
<evidence type="ECO:0000313" key="1">
    <source>
        <dbReference type="EMBL" id="KKN75043.1"/>
    </source>
</evidence>
<accession>A0A0F9WA91</accession>
<dbReference type="EMBL" id="LAZR01000316">
    <property type="protein sequence ID" value="KKN75043.1"/>
    <property type="molecule type" value="Genomic_DNA"/>
</dbReference>
<protein>
    <recommendedName>
        <fullName evidence="2">Zinc-ribbon domain-containing protein</fullName>
    </recommendedName>
</protein>